<reference evidence="14 15" key="1">
    <citation type="journal article" date="2010" name="Nature">
        <title>The Ectocarpus genome and the independent evolution of multicellularity in brown algae.</title>
        <authorList>
            <person name="Cock J.M."/>
            <person name="Sterck L."/>
            <person name="Rouze P."/>
            <person name="Scornet D."/>
            <person name="Allen A.E."/>
            <person name="Amoutzias G."/>
            <person name="Anthouard V."/>
            <person name="Artiguenave F."/>
            <person name="Aury J.M."/>
            <person name="Badger J.H."/>
            <person name="Beszteri B."/>
            <person name="Billiau K."/>
            <person name="Bonnet E."/>
            <person name="Bothwell J.H."/>
            <person name="Bowler C."/>
            <person name="Boyen C."/>
            <person name="Brownlee C."/>
            <person name="Carrano C.J."/>
            <person name="Charrier B."/>
            <person name="Cho G.Y."/>
            <person name="Coelho S.M."/>
            <person name="Collen J."/>
            <person name="Corre E."/>
            <person name="Da Silva C."/>
            <person name="Delage L."/>
            <person name="Delaroque N."/>
            <person name="Dittami S.M."/>
            <person name="Doulbeau S."/>
            <person name="Elias M."/>
            <person name="Farnham G."/>
            <person name="Gachon C.M."/>
            <person name="Gschloessl B."/>
            <person name="Heesch S."/>
            <person name="Jabbari K."/>
            <person name="Jubin C."/>
            <person name="Kawai H."/>
            <person name="Kimura K."/>
            <person name="Kloareg B."/>
            <person name="Kupper F.C."/>
            <person name="Lang D."/>
            <person name="Le Bail A."/>
            <person name="Leblanc C."/>
            <person name="Lerouge P."/>
            <person name="Lohr M."/>
            <person name="Lopez P.J."/>
            <person name="Martens C."/>
            <person name="Maumus F."/>
            <person name="Michel G."/>
            <person name="Miranda-Saavedra D."/>
            <person name="Morales J."/>
            <person name="Moreau H."/>
            <person name="Motomura T."/>
            <person name="Nagasato C."/>
            <person name="Napoli C.A."/>
            <person name="Nelson D.R."/>
            <person name="Nyvall-Collen P."/>
            <person name="Peters A.F."/>
            <person name="Pommier C."/>
            <person name="Potin P."/>
            <person name="Poulain J."/>
            <person name="Quesneville H."/>
            <person name="Read B."/>
            <person name="Rensing S.A."/>
            <person name="Ritter A."/>
            <person name="Rousvoal S."/>
            <person name="Samanta M."/>
            <person name="Samson G."/>
            <person name="Schroeder D.C."/>
            <person name="Segurens B."/>
            <person name="Strittmatter M."/>
            <person name="Tonon T."/>
            <person name="Tregear J.W."/>
            <person name="Valentin K."/>
            <person name="von Dassow P."/>
            <person name="Yamagishi T."/>
            <person name="Van de Peer Y."/>
            <person name="Wincker P."/>
        </authorList>
    </citation>
    <scope>NUCLEOTIDE SEQUENCE [LARGE SCALE GENOMIC DNA]</scope>
    <source>
        <strain evidence="15">Ec32 / CCAP1310/4</strain>
    </source>
</reference>
<feature type="chain" id="PRO_5003117387" description="Glutamyl-tRNA reductase" evidence="10">
    <location>
        <begin position="33"/>
        <end position="585"/>
    </location>
</feature>
<comment type="similarity">
    <text evidence="2 8">Belongs to the glutamyl-tRNA reductase family.</text>
</comment>
<dbReference type="InterPro" id="IPR036453">
    <property type="entry name" value="GluRdtase_dimer_dom_sf"/>
</dbReference>
<evidence type="ECO:0000256" key="4">
    <source>
        <dbReference type="ARBA" id="ARBA00022857"/>
    </source>
</evidence>
<keyword evidence="5 8" id="KW-0560">Oxidoreductase</keyword>
<sequence length="585" mass="63521">MSAPSASAGCPFVRVLYLHFVLLLAFFTSVEATAMTKGGCPVSRLQAAFQAPFNSLSLALHGQQATMSSLTARDRSSSPPIAAGNTGAPRWVSEGVRSRVVRSRTVDVKPLGMSAVETKPGNKRAAEGEPEEAKETKAQKKARRIAASSTPLSVHVIGLSHHNAGVDVRERLAVPEAEWNLASAKLCGYENIREAAVLSTCNRFEVYVAATDAHAAIRDVMTHLQEYSGLSQSELRQNLFMLSREDAVWHLLRVSAGLDSLVVGEGQILSQVRQCYLHGTEKDGSAGKVVARMLNTAVSAGKRARAETSISKGAVSISSAAAEFSKMRAEKDLGKKLVGSSVAIIGAGKMTRLLLVHLGSLGIKKVILVNRSMPKCTELMEEFPDIEMDVRLGAEDPTELERAIGEADIIFTSTSATGCIVGKEQLERLEAGKERPVMFVDISVPRNVEADCSDVPGVFAYDVDDLKMVVARNTALRRREMLEAEDILSEEHNKFSGWQQSLSATPAISKMQEKFEGMRAQEMRKAGNKLPNLSDKELQVVEKLSQGIVNKMLHGPMSALRQPGGPDEKKQTLKILKDMFKLEKL</sequence>
<accession>D8LNJ4</accession>
<feature type="domain" description="Tetrapyrrole biosynthesis glutamyl-tRNA reductase dimerisation" evidence="11">
    <location>
        <begin position="483"/>
        <end position="582"/>
    </location>
</feature>
<dbReference type="GO" id="GO:0050661">
    <property type="term" value="F:NADP binding"/>
    <property type="evidence" value="ECO:0007669"/>
    <property type="project" value="InterPro"/>
</dbReference>
<keyword evidence="10" id="KW-0732">Signal</keyword>
<dbReference type="GO" id="GO:0008883">
    <property type="term" value="F:glutamyl-tRNA reductase activity"/>
    <property type="evidence" value="ECO:0007669"/>
    <property type="project" value="UniProtKB-EC"/>
</dbReference>
<dbReference type="EC" id="1.2.1.70" evidence="3 8"/>
<dbReference type="SUPFAM" id="SSF51735">
    <property type="entry name" value="NAD(P)-binding Rossmann-fold domains"/>
    <property type="match status" value="1"/>
</dbReference>
<dbReference type="Pfam" id="PF01488">
    <property type="entry name" value="Shikimate_DH"/>
    <property type="match status" value="1"/>
</dbReference>
<dbReference type="Gene3D" id="3.30.460.30">
    <property type="entry name" value="Glutamyl-tRNA reductase, N-terminal domain"/>
    <property type="match status" value="1"/>
</dbReference>
<feature type="region of interest" description="Disordered" evidence="9">
    <location>
        <begin position="114"/>
        <end position="141"/>
    </location>
</feature>
<feature type="domain" description="Glutamyl-tRNA reductase N-terminal" evidence="13">
    <location>
        <begin position="157"/>
        <end position="308"/>
    </location>
</feature>
<dbReference type="HAMAP" id="MF_00087">
    <property type="entry name" value="Glu_tRNA_reductase"/>
    <property type="match status" value="1"/>
</dbReference>
<evidence type="ECO:0000313" key="14">
    <source>
        <dbReference type="EMBL" id="CBN76275.1"/>
    </source>
</evidence>
<keyword evidence="15" id="KW-1185">Reference proteome</keyword>
<comment type="pathway">
    <text evidence="1 8">Porphyrin-containing compound metabolism; protoporphyrin-IX biosynthesis; 5-aminolevulinate from L-glutamyl-tRNA(Glu): step 1/2.</text>
</comment>
<evidence type="ECO:0000259" key="13">
    <source>
        <dbReference type="Pfam" id="PF05201"/>
    </source>
</evidence>
<dbReference type="SUPFAM" id="SSF69742">
    <property type="entry name" value="Glutamyl tRNA-reductase catalytic, N-terminal domain"/>
    <property type="match status" value="1"/>
</dbReference>
<organism evidence="14 15">
    <name type="scientific">Ectocarpus siliculosus</name>
    <name type="common">Brown alga</name>
    <name type="synonym">Conferva siliculosa</name>
    <dbReference type="NCBI Taxonomy" id="2880"/>
    <lineage>
        <taxon>Eukaryota</taxon>
        <taxon>Sar</taxon>
        <taxon>Stramenopiles</taxon>
        <taxon>Ochrophyta</taxon>
        <taxon>PX clade</taxon>
        <taxon>Phaeophyceae</taxon>
        <taxon>Ectocarpales</taxon>
        <taxon>Ectocarpaceae</taxon>
        <taxon>Ectocarpus</taxon>
    </lineage>
</organism>
<dbReference type="PROSITE" id="PS00747">
    <property type="entry name" value="GLUTR"/>
    <property type="match status" value="1"/>
</dbReference>
<dbReference type="Proteomes" id="UP000002630">
    <property type="component" value="Unassembled WGS sequence"/>
</dbReference>
<dbReference type="InParanoid" id="D8LNJ4"/>
<dbReference type="Pfam" id="PF00745">
    <property type="entry name" value="GlutR_dimer"/>
    <property type="match status" value="1"/>
</dbReference>
<keyword evidence="4 8" id="KW-0521">NADP</keyword>
<evidence type="ECO:0000259" key="11">
    <source>
        <dbReference type="Pfam" id="PF00745"/>
    </source>
</evidence>
<comment type="catalytic activity">
    <reaction evidence="7 8">
        <text>(S)-4-amino-5-oxopentanoate + tRNA(Glu) + NADP(+) = L-glutamyl-tRNA(Glu) + NADPH + H(+)</text>
        <dbReference type="Rhea" id="RHEA:12344"/>
        <dbReference type="Rhea" id="RHEA-COMP:9663"/>
        <dbReference type="Rhea" id="RHEA-COMP:9680"/>
        <dbReference type="ChEBI" id="CHEBI:15378"/>
        <dbReference type="ChEBI" id="CHEBI:57501"/>
        <dbReference type="ChEBI" id="CHEBI:57783"/>
        <dbReference type="ChEBI" id="CHEBI:58349"/>
        <dbReference type="ChEBI" id="CHEBI:78442"/>
        <dbReference type="ChEBI" id="CHEBI:78520"/>
        <dbReference type="EC" id="1.2.1.70"/>
    </reaction>
</comment>
<dbReference type="SUPFAM" id="SSF69075">
    <property type="entry name" value="Glutamyl tRNA-reductase dimerization domain"/>
    <property type="match status" value="1"/>
</dbReference>
<dbReference type="FunFam" id="3.30.460.30:FF:000001">
    <property type="entry name" value="Glutamyl-tRNA reductase"/>
    <property type="match status" value="1"/>
</dbReference>
<dbReference type="PANTHER" id="PTHR43120:SF1">
    <property type="entry name" value="GLUTAMYL-TRNA REDUCTASE 1, CHLOROPLASTIC"/>
    <property type="match status" value="1"/>
</dbReference>
<dbReference type="OrthoDB" id="424281at2759"/>
<dbReference type="EMBL" id="FN649760">
    <property type="protein sequence ID" value="CBN76275.1"/>
    <property type="molecule type" value="Genomic_DNA"/>
</dbReference>
<dbReference type="NCBIfam" id="TIGR01035">
    <property type="entry name" value="hemA"/>
    <property type="match status" value="1"/>
</dbReference>
<evidence type="ECO:0000256" key="10">
    <source>
        <dbReference type="SAM" id="SignalP"/>
    </source>
</evidence>
<dbReference type="eggNOG" id="ENOG502QQ1H">
    <property type="taxonomic scope" value="Eukaryota"/>
</dbReference>
<evidence type="ECO:0000256" key="3">
    <source>
        <dbReference type="ARBA" id="ARBA00012970"/>
    </source>
</evidence>
<dbReference type="NCBIfam" id="NF000744">
    <property type="entry name" value="PRK00045.1-3"/>
    <property type="match status" value="1"/>
</dbReference>
<feature type="compositionally biased region" description="Basic and acidic residues" evidence="9">
    <location>
        <begin position="124"/>
        <end position="138"/>
    </location>
</feature>
<evidence type="ECO:0000259" key="12">
    <source>
        <dbReference type="Pfam" id="PF01488"/>
    </source>
</evidence>
<evidence type="ECO:0000256" key="2">
    <source>
        <dbReference type="ARBA" id="ARBA00005916"/>
    </source>
</evidence>
<gene>
    <name evidence="14" type="primary">GTR</name>
    <name evidence="14" type="ORF">Esi_0486_0007</name>
</gene>
<dbReference type="UniPathway" id="UPA00251">
    <property type="reaction ID" value="UER00316"/>
</dbReference>
<proteinExistence type="inferred from homology"/>
<evidence type="ECO:0000256" key="7">
    <source>
        <dbReference type="ARBA" id="ARBA00047464"/>
    </source>
</evidence>
<dbReference type="GO" id="GO:0006782">
    <property type="term" value="P:protoporphyrinogen IX biosynthetic process"/>
    <property type="evidence" value="ECO:0007669"/>
    <property type="project" value="UniProtKB-UniPathway"/>
</dbReference>
<dbReference type="PANTHER" id="PTHR43120">
    <property type="entry name" value="GLUTAMYL-TRNA REDUCTASE 1, CHLOROPLASTIC"/>
    <property type="match status" value="1"/>
</dbReference>
<evidence type="ECO:0000256" key="1">
    <source>
        <dbReference type="ARBA" id="ARBA00005059"/>
    </source>
</evidence>
<dbReference type="CDD" id="cd05213">
    <property type="entry name" value="NAD_bind_Glutamyl_tRNA_reduct"/>
    <property type="match status" value="1"/>
</dbReference>
<evidence type="ECO:0000256" key="6">
    <source>
        <dbReference type="ARBA" id="ARBA00023244"/>
    </source>
</evidence>
<protein>
    <recommendedName>
        <fullName evidence="3 8">Glutamyl-tRNA reductase</fullName>
        <ecNumber evidence="3 8">1.2.1.70</ecNumber>
    </recommendedName>
</protein>
<dbReference type="InterPro" id="IPR000343">
    <property type="entry name" value="4pyrrol_synth_GluRdtase"/>
</dbReference>
<feature type="domain" description="Quinate/shikimate 5-dehydrogenase/glutamyl-tRNA reductase" evidence="12">
    <location>
        <begin position="330"/>
        <end position="469"/>
    </location>
</feature>
<dbReference type="Pfam" id="PF05201">
    <property type="entry name" value="GlutR_N"/>
    <property type="match status" value="1"/>
</dbReference>
<dbReference type="InterPro" id="IPR018214">
    <property type="entry name" value="GluRdtase_CS"/>
</dbReference>
<dbReference type="InterPro" id="IPR015896">
    <property type="entry name" value="4pyrrol_synth_GluRdtase_dimer"/>
</dbReference>
<evidence type="ECO:0000256" key="5">
    <source>
        <dbReference type="ARBA" id="ARBA00023002"/>
    </source>
</evidence>
<dbReference type="STRING" id="2880.D8LNJ4"/>
<dbReference type="InterPro" id="IPR006151">
    <property type="entry name" value="Shikm_DH/Glu-tRNA_Rdtase"/>
</dbReference>
<evidence type="ECO:0000256" key="8">
    <source>
        <dbReference type="RuleBase" id="RU000584"/>
    </source>
</evidence>
<evidence type="ECO:0000256" key="9">
    <source>
        <dbReference type="SAM" id="MobiDB-lite"/>
    </source>
</evidence>
<dbReference type="InterPro" id="IPR015895">
    <property type="entry name" value="4pyrrol_synth_GluRdtase_N"/>
</dbReference>
<dbReference type="AlphaFoldDB" id="D8LNJ4"/>
<dbReference type="Gene3D" id="3.40.50.720">
    <property type="entry name" value="NAD(P)-binding Rossmann-like Domain"/>
    <property type="match status" value="1"/>
</dbReference>
<dbReference type="InterPro" id="IPR036343">
    <property type="entry name" value="GluRdtase_N_sf"/>
</dbReference>
<feature type="signal peptide" evidence="10">
    <location>
        <begin position="1"/>
        <end position="32"/>
    </location>
</feature>
<keyword evidence="6 8" id="KW-0627">Porphyrin biosynthesis</keyword>
<evidence type="ECO:0000313" key="15">
    <source>
        <dbReference type="Proteomes" id="UP000002630"/>
    </source>
</evidence>
<dbReference type="InterPro" id="IPR036291">
    <property type="entry name" value="NAD(P)-bd_dom_sf"/>
</dbReference>
<name>D8LNJ4_ECTSI</name>